<proteinExistence type="predicted"/>
<dbReference type="AlphaFoldDB" id="A0A2P2L084"/>
<evidence type="ECO:0000313" key="1">
    <source>
        <dbReference type="EMBL" id="MBX11384.1"/>
    </source>
</evidence>
<organism evidence="1">
    <name type="scientific">Rhizophora mucronata</name>
    <name type="common">Asiatic mangrove</name>
    <dbReference type="NCBI Taxonomy" id="61149"/>
    <lineage>
        <taxon>Eukaryota</taxon>
        <taxon>Viridiplantae</taxon>
        <taxon>Streptophyta</taxon>
        <taxon>Embryophyta</taxon>
        <taxon>Tracheophyta</taxon>
        <taxon>Spermatophyta</taxon>
        <taxon>Magnoliopsida</taxon>
        <taxon>eudicotyledons</taxon>
        <taxon>Gunneridae</taxon>
        <taxon>Pentapetalae</taxon>
        <taxon>rosids</taxon>
        <taxon>fabids</taxon>
        <taxon>Malpighiales</taxon>
        <taxon>Rhizophoraceae</taxon>
        <taxon>Rhizophora</taxon>
    </lineage>
</organism>
<accession>A0A2P2L084</accession>
<dbReference type="EMBL" id="GGEC01030900">
    <property type="protein sequence ID" value="MBX11384.1"/>
    <property type="molecule type" value="Transcribed_RNA"/>
</dbReference>
<reference evidence="1" key="1">
    <citation type="submission" date="2018-02" db="EMBL/GenBank/DDBJ databases">
        <title>Rhizophora mucronata_Transcriptome.</title>
        <authorList>
            <person name="Meera S.P."/>
            <person name="Sreeshan A."/>
            <person name="Augustine A."/>
        </authorList>
    </citation>
    <scope>NUCLEOTIDE SEQUENCE</scope>
    <source>
        <tissue evidence="1">Leaf</tissue>
    </source>
</reference>
<sequence length="104" mass="11615">MMYLLFPTETTSLRGLAVEPLWPRNGVGLRVLVLVGAAIRAVAILLRSFDFVVSVATLVLCYLRPEICIPELGRKGSTKFIPEGNNNGLLRLWSKTQQKSDWDL</sequence>
<name>A0A2P2L084_RHIMU</name>
<protein>
    <submittedName>
        <fullName evidence="1">Chlorophyll a-b binding proteinic</fullName>
    </submittedName>
</protein>